<proteinExistence type="inferred from homology"/>
<dbReference type="PRINTS" id="PR00781">
    <property type="entry name" value="LIPOSIGPTASE"/>
</dbReference>
<feature type="transmembrane region" description="Helical" evidence="9">
    <location>
        <begin position="88"/>
        <end position="108"/>
    </location>
</feature>
<dbReference type="GO" id="GO:0006508">
    <property type="term" value="P:proteolysis"/>
    <property type="evidence" value="ECO:0007669"/>
    <property type="project" value="UniProtKB-KW"/>
</dbReference>
<dbReference type="UniPathway" id="UPA00665"/>
<dbReference type="InterPro" id="IPR001872">
    <property type="entry name" value="Peptidase_A8"/>
</dbReference>
<dbReference type="HAMAP" id="MF_00161">
    <property type="entry name" value="LspA"/>
    <property type="match status" value="1"/>
</dbReference>
<comment type="pathway">
    <text evidence="9">Protein modification; lipoprotein biosynthesis (signal peptide cleavage).</text>
</comment>
<feature type="active site" evidence="9">
    <location>
        <position position="159"/>
    </location>
</feature>
<evidence type="ECO:0000256" key="5">
    <source>
        <dbReference type="ARBA" id="ARBA00022750"/>
    </source>
</evidence>
<dbReference type="GO" id="GO:0005886">
    <property type="term" value="C:plasma membrane"/>
    <property type="evidence" value="ECO:0007669"/>
    <property type="project" value="UniProtKB-SubCell"/>
</dbReference>
<comment type="subcellular location">
    <subcellularLocation>
        <location evidence="9">Cell membrane</location>
        <topology evidence="9">Multi-pass membrane protein</topology>
    </subcellularLocation>
</comment>
<keyword evidence="5 9" id="KW-0064">Aspartyl protease</keyword>
<dbReference type="Pfam" id="PF01252">
    <property type="entry name" value="Peptidase_A8"/>
    <property type="match status" value="1"/>
</dbReference>
<evidence type="ECO:0000256" key="10">
    <source>
        <dbReference type="RuleBase" id="RU000594"/>
    </source>
</evidence>
<dbReference type="Proteomes" id="UP000593735">
    <property type="component" value="Chromosome"/>
</dbReference>
<evidence type="ECO:0000256" key="4">
    <source>
        <dbReference type="ARBA" id="ARBA00022692"/>
    </source>
</evidence>
<protein>
    <recommendedName>
        <fullName evidence="9">Lipoprotein signal peptidase</fullName>
        <ecNumber evidence="9">3.4.23.36</ecNumber>
    </recommendedName>
    <alternativeName>
        <fullName evidence="9">Prolipoprotein signal peptidase</fullName>
    </alternativeName>
    <alternativeName>
        <fullName evidence="9">Signal peptidase II</fullName>
        <shortName evidence="9">SPase II</shortName>
    </alternativeName>
</protein>
<dbReference type="KEGG" id="tio:INP52_04365"/>
<comment type="caution">
    <text evidence="9">Lacks conserved residue(s) required for the propagation of feature annotation.</text>
</comment>
<evidence type="ECO:0000256" key="12">
    <source>
        <dbReference type="SAM" id="MobiDB-lite"/>
    </source>
</evidence>
<feature type="transmembrane region" description="Helical" evidence="9">
    <location>
        <begin position="153"/>
        <end position="174"/>
    </location>
</feature>
<name>A0A7S7RUM2_9ACTN</name>
<evidence type="ECO:0000256" key="3">
    <source>
        <dbReference type="ARBA" id="ARBA00022670"/>
    </source>
</evidence>
<evidence type="ECO:0000313" key="13">
    <source>
        <dbReference type="EMBL" id="QOY61426.1"/>
    </source>
</evidence>
<evidence type="ECO:0000313" key="14">
    <source>
        <dbReference type="Proteomes" id="UP000593735"/>
    </source>
</evidence>
<keyword evidence="14" id="KW-1185">Reference proteome</keyword>
<keyword evidence="4 9" id="KW-0812">Transmembrane</keyword>
<dbReference type="EMBL" id="CP063767">
    <property type="protein sequence ID" value="QOY61426.1"/>
    <property type="molecule type" value="Genomic_DNA"/>
</dbReference>
<dbReference type="NCBIfam" id="TIGR00077">
    <property type="entry name" value="lspA"/>
    <property type="match status" value="1"/>
</dbReference>
<dbReference type="GO" id="GO:0004190">
    <property type="term" value="F:aspartic-type endopeptidase activity"/>
    <property type="evidence" value="ECO:0007669"/>
    <property type="project" value="UniProtKB-UniRule"/>
</dbReference>
<keyword evidence="3 9" id="KW-0645">Protease</keyword>
<keyword evidence="8 9" id="KW-0472">Membrane</keyword>
<dbReference type="AlphaFoldDB" id="A0A7S7RUM2"/>
<dbReference type="PROSITE" id="PS00855">
    <property type="entry name" value="SPASE_II"/>
    <property type="match status" value="1"/>
</dbReference>
<dbReference type="PANTHER" id="PTHR33695:SF1">
    <property type="entry name" value="LIPOPROTEIN SIGNAL PEPTIDASE"/>
    <property type="match status" value="1"/>
</dbReference>
<feature type="active site" evidence="9">
    <location>
        <position position="143"/>
    </location>
</feature>
<gene>
    <name evidence="9 13" type="primary">lspA</name>
    <name evidence="13" type="ORF">INP52_04365</name>
</gene>
<evidence type="ECO:0000256" key="11">
    <source>
        <dbReference type="RuleBase" id="RU004181"/>
    </source>
</evidence>
<evidence type="ECO:0000256" key="6">
    <source>
        <dbReference type="ARBA" id="ARBA00022801"/>
    </source>
</evidence>
<dbReference type="PANTHER" id="PTHR33695">
    <property type="entry name" value="LIPOPROTEIN SIGNAL PEPTIDASE"/>
    <property type="match status" value="1"/>
</dbReference>
<evidence type="ECO:0000256" key="2">
    <source>
        <dbReference type="ARBA" id="ARBA00022475"/>
    </source>
</evidence>
<evidence type="ECO:0000256" key="7">
    <source>
        <dbReference type="ARBA" id="ARBA00022989"/>
    </source>
</evidence>
<evidence type="ECO:0000256" key="8">
    <source>
        <dbReference type="ARBA" id="ARBA00023136"/>
    </source>
</evidence>
<comment type="function">
    <text evidence="9 10">This protein specifically catalyzes the removal of signal peptides from prolipoproteins.</text>
</comment>
<organism evidence="13 14">
    <name type="scientific">Thermophilibacter immobilis</name>
    <dbReference type="NCBI Taxonomy" id="2779519"/>
    <lineage>
        <taxon>Bacteria</taxon>
        <taxon>Bacillati</taxon>
        <taxon>Actinomycetota</taxon>
        <taxon>Coriobacteriia</taxon>
        <taxon>Coriobacteriales</taxon>
        <taxon>Atopobiaceae</taxon>
        <taxon>Thermophilibacter</taxon>
    </lineage>
</organism>
<keyword evidence="6 9" id="KW-0378">Hydrolase</keyword>
<evidence type="ECO:0000256" key="9">
    <source>
        <dbReference type="HAMAP-Rule" id="MF_00161"/>
    </source>
</evidence>
<dbReference type="EC" id="3.4.23.36" evidence="9"/>
<accession>A0A7S7RUM2</accession>
<evidence type="ECO:0000256" key="1">
    <source>
        <dbReference type="ARBA" id="ARBA00006139"/>
    </source>
</evidence>
<reference evidence="13 14" key="1">
    <citation type="submission" date="2020-10" db="EMBL/GenBank/DDBJ databases">
        <title>Olsenella immobilis sp.nov., isolated from the mud in a fermentation cellar used for the production of Chinese strong-flavoured liquor.</title>
        <authorList>
            <person name="Lu L."/>
        </authorList>
    </citation>
    <scope>NUCLEOTIDE SEQUENCE [LARGE SCALE GENOMIC DNA]</scope>
    <source>
        <strain evidence="13 14">LZLJ-2</strain>
    </source>
</reference>
<feature type="transmembrane region" description="Helical" evidence="9">
    <location>
        <begin position="115"/>
        <end position="133"/>
    </location>
</feature>
<keyword evidence="7 9" id="KW-1133">Transmembrane helix</keyword>
<sequence>MPWPPARTGSRALSATSGDRAEGAGLPRGRRLALFCGLAVAVVALDQLVKAAMRALLVVGEPRALVPGVLDLSLVYNEGAAFSLGEGAGPLFVLVAVVICACGLWLAWRRTDAPMTLVASVACVAGGGVGNAIDRVVAGRVTDFFATTFVDFAVFNVADVFITCGVVASFVLWARWDSARERAGAVGK</sequence>
<feature type="region of interest" description="Disordered" evidence="12">
    <location>
        <begin position="1"/>
        <end position="24"/>
    </location>
</feature>
<keyword evidence="2 9" id="KW-1003">Cell membrane</keyword>
<comment type="catalytic activity">
    <reaction evidence="9 10">
        <text>Release of signal peptides from bacterial membrane prolipoproteins. Hydrolyzes -Xaa-Yaa-Zaa-|-(S,diacylglyceryl)Cys-, in which Xaa is hydrophobic (preferably Leu), and Yaa (Ala or Ser) and Zaa (Gly or Ala) have small, neutral side chains.</text>
        <dbReference type="EC" id="3.4.23.36"/>
    </reaction>
</comment>
<comment type="similarity">
    <text evidence="1 9 11">Belongs to the peptidase A8 family.</text>
</comment>